<evidence type="ECO:0000313" key="1">
    <source>
        <dbReference type="EMBL" id="CAN0193295.1"/>
    </source>
</evidence>
<accession>A0AC59Z376</accession>
<name>A0AC59Z376_RANTA</name>
<dbReference type="EMBL" id="OX596107">
    <property type="protein sequence ID" value="CAN0193295.1"/>
    <property type="molecule type" value="Genomic_DNA"/>
</dbReference>
<dbReference type="Proteomes" id="UP001162501">
    <property type="component" value="Chromosome 23"/>
</dbReference>
<organism evidence="1 2">
    <name type="scientific">Rangifer tarandus platyrhynchus</name>
    <name type="common">Svalbard reindeer</name>
    <dbReference type="NCBI Taxonomy" id="3082113"/>
    <lineage>
        <taxon>Eukaryota</taxon>
        <taxon>Metazoa</taxon>
        <taxon>Chordata</taxon>
        <taxon>Craniata</taxon>
        <taxon>Vertebrata</taxon>
        <taxon>Euteleostomi</taxon>
        <taxon>Mammalia</taxon>
        <taxon>Eutheria</taxon>
        <taxon>Laurasiatheria</taxon>
        <taxon>Artiodactyla</taxon>
        <taxon>Ruminantia</taxon>
        <taxon>Pecora</taxon>
        <taxon>Cervidae</taxon>
        <taxon>Odocoileinae</taxon>
        <taxon>Rangifer</taxon>
    </lineage>
</organism>
<protein>
    <submittedName>
        <fullName evidence="1">Uncharacterized protein</fullName>
    </submittedName>
</protein>
<evidence type="ECO:0000313" key="2">
    <source>
        <dbReference type="Proteomes" id="UP001162501"/>
    </source>
</evidence>
<reference evidence="1" key="1">
    <citation type="submission" date="2023-05" db="EMBL/GenBank/DDBJ databases">
        <authorList>
            <consortium name="ELIXIR-Norway"/>
        </authorList>
    </citation>
    <scope>NUCLEOTIDE SEQUENCE</scope>
</reference>
<sequence length="167" mass="18047">MGASLVTEVGRALGARISQPLSARSGFVGNNPWGDCRRAASPCAPCGLQAGTRGLLAGFSWFGKPGEWRLVTARWAAREGSRRLRTQVRRLLRELRAGEVTAVAVGSKSFFPKEWSQLRIRASALQGTGPEAQVQFHLLRNKNNTCIPGLLRSVNEVMNASVACVAM</sequence>
<reference evidence="1" key="2">
    <citation type="submission" date="2025-03" db="EMBL/GenBank/DDBJ databases">
        <authorList>
            <consortium name="ELIXIR-Norway"/>
            <consortium name="Elixir Norway"/>
        </authorList>
    </citation>
    <scope>NUCLEOTIDE SEQUENCE</scope>
</reference>
<gene>
    <name evidence="1" type="ORF">MRATA1EN22A_LOCUS13449</name>
</gene>
<proteinExistence type="predicted"/>